<dbReference type="PANTHER" id="PTHR10366">
    <property type="entry name" value="NAD DEPENDENT EPIMERASE/DEHYDRATASE"/>
    <property type="match status" value="1"/>
</dbReference>
<reference evidence="4" key="1">
    <citation type="journal article" date="2021" name="Nat. Commun.">
        <title>Genetic determinants of endophytism in the Arabidopsis root mycobiome.</title>
        <authorList>
            <person name="Mesny F."/>
            <person name="Miyauchi S."/>
            <person name="Thiergart T."/>
            <person name="Pickel B."/>
            <person name="Atanasova L."/>
            <person name="Karlsson M."/>
            <person name="Huettel B."/>
            <person name="Barry K.W."/>
            <person name="Haridas S."/>
            <person name="Chen C."/>
            <person name="Bauer D."/>
            <person name="Andreopoulos W."/>
            <person name="Pangilinan J."/>
            <person name="LaButti K."/>
            <person name="Riley R."/>
            <person name="Lipzen A."/>
            <person name="Clum A."/>
            <person name="Drula E."/>
            <person name="Henrissat B."/>
            <person name="Kohler A."/>
            <person name="Grigoriev I.V."/>
            <person name="Martin F.M."/>
            <person name="Hacquard S."/>
        </authorList>
    </citation>
    <scope>NUCLEOTIDE SEQUENCE</scope>
    <source>
        <strain evidence="4">MPI-CAGE-CH-0243</strain>
    </source>
</reference>
<keyword evidence="5" id="KW-1185">Reference proteome</keyword>
<dbReference type="EMBL" id="JAGMWT010000001">
    <property type="protein sequence ID" value="KAH7138109.1"/>
    <property type="molecule type" value="Genomic_DNA"/>
</dbReference>
<comment type="caution">
    <text evidence="4">The sequence shown here is derived from an EMBL/GenBank/DDBJ whole genome shotgun (WGS) entry which is preliminary data.</text>
</comment>
<dbReference type="Pfam" id="PF01370">
    <property type="entry name" value="Epimerase"/>
    <property type="match status" value="1"/>
</dbReference>
<dbReference type="Proteomes" id="UP000700596">
    <property type="component" value="Unassembled WGS sequence"/>
</dbReference>
<comment type="similarity">
    <text evidence="2">Belongs to the NAD(P)-dependent epimerase/dehydratase family. Dihydroflavonol-4-reductase subfamily.</text>
</comment>
<gene>
    <name evidence="4" type="ORF">B0J11DRAFT_513605</name>
</gene>
<dbReference type="PANTHER" id="PTHR10366:SF564">
    <property type="entry name" value="STEROL-4-ALPHA-CARBOXYLATE 3-DEHYDROGENASE, DECARBOXYLATING"/>
    <property type="match status" value="1"/>
</dbReference>
<dbReference type="GO" id="GO:0016616">
    <property type="term" value="F:oxidoreductase activity, acting on the CH-OH group of donors, NAD or NADP as acceptor"/>
    <property type="evidence" value="ECO:0007669"/>
    <property type="project" value="TreeGrafter"/>
</dbReference>
<keyword evidence="1" id="KW-0560">Oxidoreductase</keyword>
<dbReference type="InterPro" id="IPR001509">
    <property type="entry name" value="Epimerase_deHydtase"/>
</dbReference>
<evidence type="ECO:0000313" key="4">
    <source>
        <dbReference type="EMBL" id="KAH7138109.1"/>
    </source>
</evidence>
<evidence type="ECO:0000256" key="2">
    <source>
        <dbReference type="ARBA" id="ARBA00023445"/>
    </source>
</evidence>
<dbReference type="AlphaFoldDB" id="A0A9P9J1M8"/>
<evidence type="ECO:0000256" key="1">
    <source>
        <dbReference type="ARBA" id="ARBA00023002"/>
    </source>
</evidence>
<accession>A0A9P9J1M8</accession>
<evidence type="ECO:0000259" key="3">
    <source>
        <dbReference type="Pfam" id="PF01370"/>
    </source>
</evidence>
<evidence type="ECO:0000313" key="5">
    <source>
        <dbReference type="Proteomes" id="UP000700596"/>
    </source>
</evidence>
<dbReference type="InterPro" id="IPR036291">
    <property type="entry name" value="NAD(P)-bd_dom_sf"/>
</dbReference>
<name>A0A9P9J1M8_9PLEO</name>
<feature type="domain" description="NAD-dependent epimerase/dehydratase" evidence="3">
    <location>
        <begin position="6"/>
        <end position="266"/>
    </location>
</feature>
<sequence length="346" mass="36660">MSKGLVLISGVNGYIAARTAAHFLDSGYSVRGTVRKASSAQALIDGPLSKYAKDGTFTIAEVPDITVPGAFDTAVKGVTAIAHLAAPVSFGFTDPVPILHAAVNGTKTILESALQFAGPQLKTVVIMSSIAAVLNGSPPPYKLSEKDWNNFAEGMVEAQGKETPGPIIYVASKAAAEKAFWAFRDEKKPSWSMTAVNPVFVIGPPLLAPKTEKDVGETYAAIWQIFKGEAFPEPSAGLPHVVDVRDVAKLTLYPIEHPAETNGERYIASAAVGHPQAVADILRNEFPEAKDRIREGTPGQGYKKGFEADETLVNPVDGGKGEKALGGYIKYEKSVVDTAKALKALL</sequence>
<dbReference type="OrthoDB" id="2735536at2759"/>
<organism evidence="4 5">
    <name type="scientific">Dendryphion nanum</name>
    <dbReference type="NCBI Taxonomy" id="256645"/>
    <lineage>
        <taxon>Eukaryota</taxon>
        <taxon>Fungi</taxon>
        <taxon>Dikarya</taxon>
        <taxon>Ascomycota</taxon>
        <taxon>Pezizomycotina</taxon>
        <taxon>Dothideomycetes</taxon>
        <taxon>Pleosporomycetidae</taxon>
        <taxon>Pleosporales</taxon>
        <taxon>Torulaceae</taxon>
        <taxon>Dendryphion</taxon>
    </lineage>
</organism>
<dbReference type="InterPro" id="IPR050425">
    <property type="entry name" value="NAD(P)_dehydrat-like"/>
</dbReference>
<protein>
    <recommendedName>
        <fullName evidence="3">NAD-dependent epimerase/dehydratase domain-containing protein</fullName>
    </recommendedName>
</protein>
<dbReference type="Gene3D" id="3.40.50.720">
    <property type="entry name" value="NAD(P)-binding Rossmann-like Domain"/>
    <property type="match status" value="1"/>
</dbReference>
<proteinExistence type="inferred from homology"/>
<dbReference type="SUPFAM" id="SSF51735">
    <property type="entry name" value="NAD(P)-binding Rossmann-fold domains"/>
    <property type="match status" value="1"/>
</dbReference>